<evidence type="ECO:0000313" key="2">
    <source>
        <dbReference type="EMBL" id="QIZ49898.1"/>
    </source>
</evidence>
<dbReference type="Proteomes" id="UP000500801">
    <property type="component" value="Chromosome"/>
</dbReference>
<reference evidence="2 3" key="1">
    <citation type="submission" date="2018-11" db="EMBL/GenBank/DDBJ databases">
        <title>Complete genome sequence of Dickeya zeae strain CE1 infecting Canna edulis Ker-Gawl. in China.</title>
        <authorList>
            <person name="Zhang J."/>
            <person name="Lin B."/>
            <person name="Shen H."/>
            <person name="Jiang S."/>
            <person name="Pu X."/>
            <person name="Sun D."/>
        </authorList>
    </citation>
    <scope>NUCLEOTIDE SEQUENCE [LARGE SCALE GENOMIC DNA]</scope>
    <source>
        <strain evidence="2 3">CE1</strain>
    </source>
</reference>
<organism evidence="2 3">
    <name type="scientific">Dickeya zeae</name>
    <dbReference type="NCBI Taxonomy" id="204042"/>
    <lineage>
        <taxon>Bacteria</taxon>
        <taxon>Pseudomonadati</taxon>
        <taxon>Pseudomonadota</taxon>
        <taxon>Gammaproteobacteria</taxon>
        <taxon>Enterobacterales</taxon>
        <taxon>Pectobacteriaceae</taxon>
        <taxon>Dickeya</taxon>
    </lineage>
</organism>
<accession>A0AAE7CXN8</accession>
<gene>
    <name evidence="2" type="ORF">DWG24_03385</name>
</gene>
<proteinExistence type="predicted"/>
<sequence>MRYNVDSRFAAPSHARQGEAQTPPLLDHWLKAKLCRLAVPSAFAFAVRAARDAFQTRHGLSRHPCRLPGEVAHLSTVFDAGNPSSALKPTRQN</sequence>
<dbReference type="AlphaFoldDB" id="A0AAE7CXN8"/>
<dbReference type="EMBL" id="CP033622">
    <property type="protein sequence ID" value="QIZ49898.1"/>
    <property type="molecule type" value="Genomic_DNA"/>
</dbReference>
<protein>
    <submittedName>
        <fullName evidence="2">Uncharacterized protein</fullName>
    </submittedName>
</protein>
<name>A0AAE7CXN8_9GAMM</name>
<evidence type="ECO:0000313" key="3">
    <source>
        <dbReference type="Proteomes" id="UP000500801"/>
    </source>
</evidence>
<evidence type="ECO:0000256" key="1">
    <source>
        <dbReference type="SAM" id="MobiDB-lite"/>
    </source>
</evidence>
<feature type="region of interest" description="Disordered" evidence="1">
    <location>
        <begin position="1"/>
        <end position="23"/>
    </location>
</feature>